<feature type="transmembrane region" description="Helical" evidence="1">
    <location>
        <begin position="23"/>
        <end position="44"/>
    </location>
</feature>
<keyword evidence="1" id="KW-1133">Transmembrane helix</keyword>
<dbReference type="EMBL" id="JABBMI010000055">
    <property type="protein sequence ID" value="NMK53985.1"/>
    <property type="molecule type" value="Genomic_DNA"/>
</dbReference>
<gene>
    <name evidence="2" type="ORF">HHM24_04360</name>
</gene>
<evidence type="ECO:0000256" key="1">
    <source>
        <dbReference type="SAM" id="Phobius"/>
    </source>
</evidence>
<evidence type="ECO:0000313" key="3">
    <source>
        <dbReference type="Proteomes" id="UP000538955"/>
    </source>
</evidence>
<feature type="transmembrane region" description="Helical" evidence="1">
    <location>
        <begin position="51"/>
        <end position="71"/>
    </location>
</feature>
<dbReference type="Proteomes" id="UP000538955">
    <property type="component" value="Unassembled WGS sequence"/>
</dbReference>
<dbReference type="RefSeq" id="WP_168992947.1">
    <property type="nucleotide sequence ID" value="NZ_JABBMI010000055.1"/>
</dbReference>
<organism evidence="2 3">
    <name type="scientific">Staphylococcus capitis</name>
    <dbReference type="NCBI Taxonomy" id="29388"/>
    <lineage>
        <taxon>Bacteria</taxon>
        <taxon>Bacillati</taxon>
        <taxon>Bacillota</taxon>
        <taxon>Bacilli</taxon>
        <taxon>Bacillales</taxon>
        <taxon>Staphylococcaceae</taxon>
        <taxon>Staphylococcus</taxon>
    </lineage>
</organism>
<feature type="transmembrane region" description="Helical" evidence="1">
    <location>
        <begin position="83"/>
        <end position="101"/>
    </location>
</feature>
<reference evidence="2 3" key="1">
    <citation type="submission" date="2020-04" db="EMBL/GenBank/DDBJ databases">
        <title>The Epidemiology and Molecular Characteristics of Linezolid-Resistant Staphylococcus capitis in Huashan Hospital, Shanghai.</title>
        <authorList>
            <person name="Ding L."/>
            <person name="Li P."/>
            <person name="Yang Y."/>
            <person name="Lin D."/>
            <person name="Xu X."/>
        </authorList>
    </citation>
    <scope>NUCLEOTIDE SEQUENCE [LARGE SCALE GENOMIC DNA]</scope>
    <source>
        <strain evidence="2 3">17-84</strain>
    </source>
</reference>
<keyword evidence="1" id="KW-0812">Transmembrane</keyword>
<evidence type="ECO:0000313" key="2">
    <source>
        <dbReference type="EMBL" id="NMK53985.1"/>
    </source>
</evidence>
<accession>A0ABX1SNW1</accession>
<sequence>MFDTLDNILRNILEPIGSTGRNVILVVAAALLVFTVIMSLVALSRQRFGQLLLWVAISIGIFLLGTKGYQITKSLGEKQGDDFEGQINAIFALGLLPTYAMHLKYKHQKKKSA</sequence>
<comment type="caution">
    <text evidence="2">The sequence shown here is derived from an EMBL/GenBank/DDBJ whole genome shotgun (WGS) entry which is preliminary data.</text>
</comment>
<keyword evidence="1" id="KW-0472">Membrane</keyword>
<proteinExistence type="predicted"/>
<name>A0ABX1SNW1_STACP</name>
<keyword evidence="3" id="KW-1185">Reference proteome</keyword>
<protein>
    <submittedName>
        <fullName evidence="2">Uncharacterized protein</fullName>
    </submittedName>
</protein>